<feature type="compositionally biased region" description="Basic and acidic residues" evidence="2">
    <location>
        <begin position="446"/>
        <end position="500"/>
    </location>
</feature>
<feature type="compositionally biased region" description="Basic residues" evidence="2">
    <location>
        <begin position="139"/>
        <end position="150"/>
    </location>
</feature>
<feature type="region of interest" description="Disordered" evidence="2">
    <location>
        <begin position="446"/>
        <end position="501"/>
    </location>
</feature>
<feature type="compositionally biased region" description="Basic and acidic residues" evidence="2">
    <location>
        <begin position="383"/>
        <end position="396"/>
    </location>
</feature>
<feature type="region of interest" description="Disordered" evidence="2">
    <location>
        <begin position="373"/>
        <end position="396"/>
    </location>
</feature>
<feature type="compositionally biased region" description="Basic and acidic residues" evidence="2">
    <location>
        <begin position="116"/>
        <end position="138"/>
    </location>
</feature>
<accession>J3NFB5</accession>
<organism evidence="3">
    <name type="scientific">Oryza brachyantha</name>
    <name type="common">malo sina</name>
    <dbReference type="NCBI Taxonomy" id="4533"/>
    <lineage>
        <taxon>Eukaryota</taxon>
        <taxon>Viridiplantae</taxon>
        <taxon>Streptophyta</taxon>
        <taxon>Embryophyta</taxon>
        <taxon>Tracheophyta</taxon>
        <taxon>Spermatophyta</taxon>
        <taxon>Magnoliopsida</taxon>
        <taxon>Liliopsida</taxon>
        <taxon>Poales</taxon>
        <taxon>Poaceae</taxon>
        <taxon>BOP clade</taxon>
        <taxon>Oryzoideae</taxon>
        <taxon>Oryzeae</taxon>
        <taxon>Oryzinae</taxon>
        <taxon>Oryza</taxon>
    </lineage>
</organism>
<dbReference type="AlphaFoldDB" id="J3NFB5"/>
<feature type="region of interest" description="Disordered" evidence="2">
    <location>
        <begin position="116"/>
        <end position="199"/>
    </location>
</feature>
<feature type="compositionally biased region" description="Basic and acidic residues" evidence="2">
    <location>
        <begin position="546"/>
        <end position="558"/>
    </location>
</feature>
<dbReference type="EnsemblPlants" id="OB12G26730.1">
    <property type="protein sequence ID" value="OB12G26730.1"/>
    <property type="gene ID" value="OB12G26730"/>
</dbReference>
<feature type="compositionally biased region" description="Basic residues" evidence="2">
    <location>
        <begin position="38"/>
        <end position="50"/>
    </location>
</feature>
<feature type="compositionally biased region" description="Basic and acidic residues" evidence="2">
    <location>
        <begin position="222"/>
        <end position="237"/>
    </location>
</feature>
<evidence type="ECO:0000256" key="2">
    <source>
        <dbReference type="SAM" id="MobiDB-lite"/>
    </source>
</evidence>
<feature type="coiled-coil region" evidence="1">
    <location>
        <begin position="415"/>
        <end position="442"/>
    </location>
</feature>
<reference evidence="3" key="2">
    <citation type="submission" date="2013-04" db="UniProtKB">
        <authorList>
            <consortium name="EnsemblPlants"/>
        </authorList>
    </citation>
    <scope>IDENTIFICATION</scope>
</reference>
<sequence>MFFSGDPAIAVAIDTCSCVLPEPRVDVPRVELPGPPRERRHHHRGGHRHRRDDQERVFVAPHPDARQLLLPRRHGHGSLPPRLPVVHAASDADVEDVRPHGARQVADVVQRRVVLEPEHLRDDGQDHRVRRPEAEPDQHRRRVQRPRHAERHQEVPRHGEDQHAGDQQRPRDAVPRQERVRREAGGHAAEVVPDADERHEGGDAALRVAQRLADLAHVVDRRQRPAHAEHRRREQQQHVHAHQRLYDRVVLAARRRPQRAEHPFHRRRWRLDGRGRWFRGRGHHGQRRRVCLLFGRLPEQRSLLAQDNGEGGEESREHDGGADGVLGAGELEPLLEDDDHQEVGGERERHVEEAAERAGLAARRRWRARGAYDPDGAEECEGDGGREPANEQDERLGVAAAAAVEGEVELREDGAAEADESLEQAEHDAAALREVLDAGDERAGVGERLRVGADGDVEADKPKRRIRPDAAGDREVEHEVSPEIHGCADGEDEPWRRDLGDEAGVDADVGADVLEEADGVELLLSVAERGLDVLGVDGEDVGGPGRRHDEERSIRHEPPPPQHLRREGRRRRTRHRRRLLAFLGSLQRVGLSK</sequence>
<name>J3NFB5_ORYBR</name>
<feature type="region of interest" description="Disordered" evidence="2">
    <location>
        <begin position="306"/>
        <end position="328"/>
    </location>
</feature>
<feature type="compositionally biased region" description="Basic and acidic residues" evidence="2">
    <location>
        <begin position="151"/>
        <end position="185"/>
    </location>
</feature>
<feature type="region of interest" description="Disordered" evidence="2">
    <location>
        <begin position="222"/>
        <end position="242"/>
    </location>
</feature>
<keyword evidence="4" id="KW-1185">Reference proteome</keyword>
<dbReference type="Proteomes" id="UP000006038">
    <property type="component" value="Chromosome 12"/>
</dbReference>
<dbReference type="HOGENOM" id="CLU_536834_0_0_1"/>
<keyword evidence="1" id="KW-0175">Coiled coil</keyword>
<dbReference type="OMA" id="GQDHRVR"/>
<protein>
    <submittedName>
        <fullName evidence="3">Uncharacterized protein</fullName>
    </submittedName>
</protein>
<feature type="region of interest" description="Disordered" evidence="2">
    <location>
        <begin position="535"/>
        <end position="573"/>
    </location>
</feature>
<reference evidence="3" key="1">
    <citation type="journal article" date="2013" name="Nat. Commun.">
        <title>Whole-genome sequencing of Oryza brachyantha reveals mechanisms underlying Oryza genome evolution.</title>
        <authorList>
            <person name="Chen J."/>
            <person name="Huang Q."/>
            <person name="Gao D."/>
            <person name="Wang J."/>
            <person name="Lang Y."/>
            <person name="Liu T."/>
            <person name="Li B."/>
            <person name="Bai Z."/>
            <person name="Luis Goicoechea J."/>
            <person name="Liang C."/>
            <person name="Chen C."/>
            <person name="Zhang W."/>
            <person name="Sun S."/>
            <person name="Liao Y."/>
            <person name="Zhang X."/>
            <person name="Yang L."/>
            <person name="Song C."/>
            <person name="Wang M."/>
            <person name="Shi J."/>
            <person name="Liu G."/>
            <person name="Liu J."/>
            <person name="Zhou H."/>
            <person name="Zhou W."/>
            <person name="Yu Q."/>
            <person name="An N."/>
            <person name="Chen Y."/>
            <person name="Cai Q."/>
            <person name="Wang B."/>
            <person name="Liu B."/>
            <person name="Min J."/>
            <person name="Huang Y."/>
            <person name="Wu H."/>
            <person name="Li Z."/>
            <person name="Zhang Y."/>
            <person name="Yin Y."/>
            <person name="Song W."/>
            <person name="Jiang J."/>
            <person name="Jackson S.A."/>
            <person name="Wing R.A."/>
            <person name="Wang J."/>
            <person name="Chen M."/>
        </authorList>
    </citation>
    <scope>NUCLEOTIDE SEQUENCE [LARGE SCALE GENOMIC DNA]</scope>
    <source>
        <strain evidence="3">cv. IRGC 101232</strain>
    </source>
</reference>
<dbReference type="Gramene" id="OB12G26730.1">
    <property type="protein sequence ID" value="OB12G26730.1"/>
    <property type="gene ID" value="OB12G26730"/>
</dbReference>
<proteinExistence type="predicted"/>
<evidence type="ECO:0000256" key="1">
    <source>
        <dbReference type="SAM" id="Coils"/>
    </source>
</evidence>
<dbReference type="eggNOG" id="ENOG502R6DB">
    <property type="taxonomic scope" value="Eukaryota"/>
</dbReference>
<evidence type="ECO:0000313" key="4">
    <source>
        <dbReference type="Proteomes" id="UP000006038"/>
    </source>
</evidence>
<feature type="region of interest" description="Disordered" evidence="2">
    <location>
        <begin position="29"/>
        <end position="55"/>
    </location>
</feature>
<evidence type="ECO:0000313" key="3">
    <source>
        <dbReference type="EnsemblPlants" id="OB12G26730.1"/>
    </source>
</evidence>